<evidence type="ECO:0000313" key="2">
    <source>
        <dbReference type="EMBL" id="CAG5055037.1"/>
    </source>
</evidence>
<feature type="region of interest" description="Disordered" evidence="1">
    <location>
        <begin position="1"/>
        <end position="67"/>
    </location>
</feature>
<keyword evidence="3" id="KW-1185">Reference proteome</keyword>
<evidence type="ECO:0000313" key="3">
    <source>
        <dbReference type="Proteomes" id="UP000691718"/>
    </source>
</evidence>
<gene>
    <name evidence="2" type="ORF">PAPOLLO_LOCUS26136</name>
</gene>
<organism evidence="2 3">
    <name type="scientific">Parnassius apollo</name>
    <name type="common">Apollo butterfly</name>
    <name type="synonym">Papilio apollo</name>
    <dbReference type="NCBI Taxonomy" id="110799"/>
    <lineage>
        <taxon>Eukaryota</taxon>
        <taxon>Metazoa</taxon>
        <taxon>Ecdysozoa</taxon>
        <taxon>Arthropoda</taxon>
        <taxon>Hexapoda</taxon>
        <taxon>Insecta</taxon>
        <taxon>Pterygota</taxon>
        <taxon>Neoptera</taxon>
        <taxon>Endopterygota</taxon>
        <taxon>Lepidoptera</taxon>
        <taxon>Glossata</taxon>
        <taxon>Ditrysia</taxon>
        <taxon>Papilionoidea</taxon>
        <taxon>Papilionidae</taxon>
        <taxon>Parnassiinae</taxon>
        <taxon>Parnassini</taxon>
        <taxon>Parnassius</taxon>
        <taxon>Parnassius</taxon>
    </lineage>
</organism>
<sequence>MFRDNQDSPIPQSKINSKNVNSGISMEGRRNSKISKPGDKTVGTSRSLFNRTSSPKGRHSMQGSFFY</sequence>
<accession>A0A8S3YBJ9</accession>
<name>A0A8S3YBJ9_PARAO</name>
<evidence type="ECO:0000256" key="1">
    <source>
        <dbReference type="SAM" id="MobiDB-lite"/>
    </source>
</evidence>
<comment type="caution">
    <text evidence="2">The sequence shown here is derived from an EMBL/GenBank/DDBJ whole genome shotgun (WGS) entry which is preliminary data.</text>
</comment>
<dbReference type="Proteomes" id="UP000691718">
    <property type="component" value="Unassembled WGS sequence"/>
</dbReference>
<proteinExistence type="predicted"/>
<feature type="compositionally biased region" description="Polar residues" evidence="1">
    <location>
        <begin position="7"/>
        <end position="24"/>
    </location>
</feature>
<feature type="compositionally biased region" description="Polar residues" evidence="1">
    <location>
        <begin position="42"/>
        <end position="55"/>
    </location>
</feature>
<reference evidence="2" key="1">
    <citation type="submission" date="2021-04" db="EMBL/GenBank/DDBJ databases">
        <authorList>
            <person name="Tunstrom K."/>
        </authorList>
    </citation>
    <scope>NUCLEOTIDE SEQUENCE</scope>
</reference>
<protein>
    <submittedName>
        <fullName evidence="2">(apollo) hypothetical protein</fullName>
    </submittedName>
</protein>
<dbReference type="AlphaFoldDB" id="A0A8S3YBJ9"/>
<dbReference type="EMBL" id="CAJQZP010001576">
    <property type="protein sequence ID" value="CAG5055037.1"/>
    <property type="molecule type" value="Genomic_DNA"/>
</dbReference>